<accession>A0A2A8CWT8</accession>
<gene>
    <name evidence="2" type="ORF">CRI94_10525</name>
</gene>
<protein>
    <submittedName>
        <fullName evidence="2">GNAT family N-acetyltransferase</fullName>
    </submittedName>
</protein>
<dbReference type="EMBL" id="PDEQ01000005">
    <property type="protein sequence ID" value="PEN13080.1"/>
    <property type="molecule type" value="Genomic_DNA"/>
</dbReference>
<evidence type="ECO:0000313" key="3">
    <source>
        <dbReference type="Proteomes" id="UP000220102"/>
    </source>
</evidence>
<name>A0A2A8CWT8_9BACT</name>
<evidence type="ECO:0000259" key="1">
    <source>
        <dbReference type="PROSITE" id="PS51186"/>
    </source>
</evidence>
<comment type="caution">
    <text evidence="2">The sequence shown here is derived from an EMBL/GenBank/DDBJ whole genome shotgun (WGS) entry which is preliminary data.</text>
</comment>
<dbReference type="CDD" id="cd04301">
    <property type="entry name" value="NAT_SF"/>
    <property type="match status" value="1"/>
</dbReference>
<dbReference type="GO" id="GO:0016747">
    <property type="term" value="F:acyltransferase activity, transferring groups other than amino-acyl groups"/>
    <property type="evidence" value="ECO:0007669"/>
    <property type="project" value="InterPro"/>
</dbReference>
<keyword evidence="3" id="KW-1185">Reference proteome</keyword>
<sequence>MLSTDSVKATDSPDLTIYRVGRDRVDLIRDLNESVFGDRHVINRFDHDDLLMLVAERNGDPVGFKVGYRLRTDTFYSAKGGVVDHARRQGIARALLQQMLSVVEQWGYIRFVYDTFPNKHPGMTVLGLREGFEVIKAGYSPQYEDYRLRFECRLTPPAPNHKES</sequence>
<evidence type="ECO:0000313" key="2">
    <source>
        <dbReference type="EMBL" id="PEN13080.1"/>
    </source>
</evidence>
<dbReference type="OrthoDB" id="9812289at2"/>
<dbReference type="Pfam" id="PF00583">
    <property type="entry name" value="Acetyltransf_1"/>
    <property type="match status" value="1"/>
</dbReference>
<dbReference type="Proteomes" id="UP000220102">
    <property type="component" value="Unassembled WGS sequence"/>
</dbReference>
<proteinExistence type="predicted"/>
<dbReference type="PROSITE" id="PS51186">
    <property type="entry name" value="GNAT"/>
    <property type="match status" value="1"/>
</dbReference>
<dbReference type="InterPro" id="IPR016181">
    <property type="entry name" value="Acyl_CoA_acyltransferase"/>
</dbReference>
<dbReference type="Gene3D" id="3.40.630.30">
    <property type="match status" value="1"/>
</dbReference>
<organism evidence="2 3">
    <name type="scientific">Longibacter salinarum</name>
    <dbReference type="NCBI Taxonomy" id="1850348"/>
    <lineage>
        <taxon>Bacteria</taxon>
        <taxon>Pseudomonadati</taxon>
        <taxon>Rhodothermota</taxon>
        <taxon>Rhodothermia</taxon>
        <taxon>Rhodothermales</taxon>
        <taxon>Salisaetaceae</taxon>
        <taxon>Longibacter</taxon>
    </lineage>
</organism>
<dbReference type="RefSeq" id="WP_098075672.1">
    <property type="nucleotide sequence ID" value="NZ_PDEQ01000005.1"/>
</dbReference>
<keyword evidence="2" id="KW-0808">Transferase</keyword>
<dbReference type="AlphaFoldDB" id="A0A2A8CWT8"/>
<reference evidence="2 3" key="1">
    <citation type="submission" date="2017-10" db="EMBL/GenBank/DDBJ databases">
        <title>Draft genome of Longibacter Salinarum.</title>
        <authorList>
            <person name="Goh K.M."/>
            <person name="Shamsir M.S."/>
            <person name="Lim S.W."/>
        </authorList>
    </citation>
    <scope>NUCLEOTIDE SEQUENCE [LARGE SCALE GENOMIC DNA]</scope>
    <source>
        <strain evidence="2 3">KCTC 52045</strain>
    </source>
</reference>
<dbReference type="InterPro" id="IPR000182">
    <property type="entry name" value="GNAT_dom"/>
</dbReference>
<feature type="domain" description="N-acetyltransferase" evidence="1">
    <location>
        <begin position="15"/>
        <end position="159"/>
    </location>
</feature>
<dbReference type="SUPFAM" id="SSF55729">
    <property type="entry name" value="Acyl-CoA N-acyltransferases (Nat)"/>
    <property type="match status" value="1"/>
</dbReference>